<feature type="region of interest" description="Disordered" evidence="1">
    <location>
        <begin position="308"/>
        <end position="333"/>
    </location>
</feature>
<dbReference type="Proteomes" id="UP000324748">
    <property type="component" value="Unassembled WGS sequence"/>
</dbReference>
<reference evidence="2 3" key="1">
    <citation type="submission" date="2019-05" db="EMBL/GenBank/DDBJ databases">
        <title>Emergence of the Ug99 lineage of the wheat stem rust pathogen through somatic hybridization.</title>
        <authorList>
            <person name="Li F."/>
            <person name="Upadhyaya N.M."/>
            <person name="Sperschneider J."/>
            <person name="Matny O."/>
            <person name="Nguyen-Phuc H."/>
            <person name="Mago R."/>
            <person name="Raley C."/>
            <person name="Miller M.E."/>
            <person name="Silverstein K.A.T."/>
            <person name="Henningsen E."/>
            <person name="Hirsch C.D."/>
            <person name="Visser B."/>
            <person name="Pretorius Z.A."/>
            <person name="Steffenson B.J."/>
            <person name="Schwessinger B."/>
            <person name="Dodds P.N."/>
            <person name="Figueroa M."/>
        </authorList>
    </citation>
    <scope>NUCLEOTIDE SEQUENCE [LARGE SCALE GENOMIC DNA]</scope>
    <source>
        <strain evidence="2">21-0</strain>
    </source>
</reference>
<evidence type="ECO:0000256" key="1">
    <source>
        <dbReference type="SAM" id="MobiDB-lite"/>
    </source>
</evidence>
<feature type="compositionally biased region" description="Basic and acidic residues" evidence="1">
    <location>
        <begin position="50"/>
        <end position="59"/>
    </location>
</feature>
<protein>
    <submittedName>
        <fullName evidence="2">Uncharacterized protein</fullName>
    </submittedName>
</protein>
<dbReference type="EMBL" id="VSWC01000001">
    <property type="protein sequence ID" value="KAA1119105.1"/>
    <property type="molecule type" value="Genomic_DNA"/>
</dbReference>
<evidence type="ECO:0000313" key="3">
    <source>
        <dbReference type="Proteomes" id="UP000324748"/>
    </source>
</evidence>
<feature type="compositionally biased region" description="Basic and acidic residues" evidence="1">
    <location>
        <begin position="313"/>
        <end position="327"/>
    </location>
</feature>
<dbReference type="AlphaFoldDB" id="A0A5B0R256"/>
<evidence type="ECO:0000313" key="2">
    <source>
        <dbReference type="EMBL" id="KAA1119105.1"/>
    </source>
</evidence>
<feature type="compositionally biased region" description="Polar residues" evidence="1">
    <location>
        <begin position="38"/>
        <end position="48"/>
    </location>
</feature>
<gene>
    <name evidence="2" type="ORF">PGT21_015309</name>
</gene>
<proteinExistence type="predicted"/>
<feature type="region of interest" description="Disordered" evidence="1">
    <location>
        <begin position="282"/>
        <end position="301"/>
    </location>
</feature>
<organism evidence="2 3">
    <name type="scientific">Puccinia graminis f. sp. tritici</name>
    <dbReference type="NCBI Taxonomy" id="56615"/>
    <lineage>
        <taxon>Eukaryota</taxon>
        <taxon>Fungi</taxon>
        <taxon>Dikarya</taxon>
        <taxon>Basidiomycota</taxon>
        <taxon>Pucciniomycotina</taxon>
        <taxon>Pucciniomycetes</taxon>
        <taxon>Pucciniales</taxon>
        <taxon>Pucciniaceae</taxon>
        <taxon>Puccinia</taxon>
    </lineage>
</organism>
<keyword evidence="3" id="KW-1185">Reference proteome</keyword>
<dbReference type="OrthoDB" id="10484601at2759"/>
<comment type="caution">
    <text evidence="2">The sequence shown here is derived from an EMBL/GenBank/DDBJ whole genome shotgun (WGS) entry which is preliminary data.</text>
</comment>
<feature type="compositionally biased region" description="Polar residues" evidence="1">
    <location>
        <begin position="73"/>
        <end position="85"/>
    </location>
</feature>
<feature type="region of interest" description="Disordered" evidence="1">
    <location>
        <begin position="71"/>
        <end position="102"/>
    </location>
</feature>
<accession>A0A5B0R256</accession>
<name>A0A5B0R256_PUCGR</name>
<feature type="region of interest" description="Disordered" evidence="1">
    <location>
        <begin position="26"/>
        <end position="59"/>
    </location>
</feature>
<sequence>MPVRVIKEKSSWDEGRNNEHVKVSTLVQTATRPELRSASFTKIENPETSGGEREAKKHPYFWEENARSVFLPSKTNPSPGSSHSRPAQDGCASGRSPSLLQSPAISGSAQITLSATYNCNLSDPALTLIHNSSVSDESPHEPKLCKRNRKWSDLRGWQQGRQSEITCNTYRAVGYISSKQRPQQGWAQDSEDHCGLLSFRSLSKKHKNHLPELSKEARRVDRSRPTSRTDGWGIFKCWPSMVCMTSEFILPHLSLDTLRGKCADTPPTSICPDMAIPAEKSAPAAPAGSLEPFHGKSEVKPVQPKVKAGNLADPRRGITRTFHEEHQLPTLPM</sequence>